<organism evidence="1 2">
    <name type="scientific">Tothia fuscella</name>
    <dbReference type="NCBI Taxonomy" id="1048955"/>
    <lineage>
        <taxon>Eukaryota</taxon>
        <taxon>Fungi</taxon>
        <taxon>Dikarya</taxon>
        <taxon>Ascomycota</taxon>
        <taxon>Pezizomycotina</taxon>
        <taxon>Dothideomycetes</taxon>
        <taxon>Pleosporomycetidae</taxon>
        <taxon>Venturiales</taxon>
        <taxon>Cylindrosympodiaceae</taxon>
        <taxon>Tothia</taxon>
    </lineage>
</organism>
<comment type="caution">
    <text evidence="1">The sequence shown here is derived from an EMBL/GenBank/DDBJ whole genome shotgun (WGS) entry which is preliminary data.</text>
</comment>
<dbReference type="Proteomes" id="UP000800235">
    <property type="component" value="Unassembled WGS sequence"/>
</dbReference>
<dbReference type="AlphaFoldDB" id="A0A9P4NXW7"/>
<dbReference type="EMBL" id="MU007016">
    <property type="protein sequence ID" value="KAF2434440.1"/>
    <property type="molecule type" value="Genomic_DNA"/>
</dbReference>
<evidence type="ECO:0000313" key="1">
    <source>
        <dbReference type="EMBL" id="KAF2434440.1"/>
    </source>
</evidence>
<name>A0A9P4NXW7_9PEZI</name>
<reference evidence="1" key="1">
    <citation type="journal article" date="2020" name="Stud. Mycol.">
        <title>101 Dothideomycetes genomes: a test case for predicting lifestyles and emergence of pathogens.</title>
        <authorList>
            <person name="Haridas S."/>
            <person name="Albert R."/>
            <person name="Binder M."/>
            <person name="Bloem J."/>
            <person name="Labutti K."/>
            <person name="Salamov A."/>
            <person name="Andreopoulos B."/>
            <person name="Baker S."/>
            <person name="Barry K."/>
            <person name="Bills G."/>
            <person name="Bluhm B."/>
            <person name="Cannon C."/>
            <person name="Castanera R."/>
            <person name="Culley D."/>
            <person name="Daum C."/>
            <person name="Ezra D."/>
            <person name="Gonzalez J."/>
            <person name="Henrissat B."/>
            <person name="Kuo A."/>
            <person name="Liang C."/>
            <person name="Lipzen A."/>
            <person name="Lutzoni F."/>
            <person name="Magnuson J."/>
            <person name="Mondo S."/>
            <person name="Nolan M."/>
            <person name="Ohm R."/>
            <person name="Pangilinan J."/>
            <person name="Park H.-J."/>
            <person name="Ramirez L."/>
            <person name="Alfaro M."/>
            <person name="Sun H."/>
            <person name="Tritt A."/>
            <person name="Yoshinaga Y."/>
            <person name="Zwiers L.-H."/>
            <person name="Turgeon B."/>
            <person name="Goodwin S."/>
            <person name="Spatafora J."/>
            <person name="Crous P."/>
            <person name="Grigoriev I."/>
        </authorList>
    </citation>
    <scope>NUCLEOTIDE SEQUENCE</scope>
    <source>
        <strain evidence="1">CBS 130266</strain>
    </source>
</reference>
<protein>
    <submittedName>
        <fullName evidence="1">Uncharacterized protein</fullName>
    </submittedName>
</protein>
<accession>A0A9P4NXW7</accession>
<gene>
    <name evidence="1" type="ORF">EJ08DRAFT_693479</name>
</gene>
<sequence>MTIICSKIRTLYEPWQWEQISQVSAFTAILQAVLRHTTNWDWSTRSLDIESIAAFLMEGVKSQMISVNVIAWPGLADGGMYGGLFHFVRMSHEYPVREGLLLPSNDTYVRETVTFVGDVPDIPPFAWVDAHLGRVAIGGARRWLRHGIKYKRS</sequence>
<keyword evidence="2" id="KW-1185">Reference proteome</keyword>
<evidence type="ECO:0000313" key="2">
    <source>
        <dbReference type="Proteomes" id="UP000800235"/>
    </source>
</evidence>
<proteinExistence type="predicted"/>